<evidence type="ECO:0000313" key="4">
    <source>
        <dbReference type="EMBL" id="MBU9835519.1"/>
    </source>
</evidence>
<name>A0ABS6L1R3_9GAMM</name>
<dbReference type="Pfam" id="PF02746">
    <property type="entry name" value="MR_MLE_N"/>
    <property type="match status" value="1"/>
</dbReference>
<proteinExistence type="inferred from homology"/>
<dbReference type="SUPFAM" id="SSF51604">
    <property type="entry name" value="Enolase C-terminal domain-like"/>
    <property type="match status" value="1"/>
</dbReference>
<dbReference type="PANTHER" id="PTHR48080">
    <property type="entry name" value="D-GALACTONATE DEHYDRATASE-RELATED"/>
    <property type="match status" value="1"/>
</dbReference>
<evidence type="ECO:0000313" key="5">
    <source>
        <dbReference type="Proteomes" id="UP000699865"/>
    </source>
</evidence>
<dbReference type="InterPro" id="IPR029017">
    <property type="entry name" value="Enolase-like_N"/>
</dbReference>
<comment type="similarity">
    <text evidence="1">Belongs to the mandelate racemase/muconate lactonizing enzyme family.</text>
</comment>
<dbReference type="Gene3D" id="3.30.390.10">
    <property type="entry name" value="Enolase-like, N-terminal domain"/>
    <property type="match status" value="1"/>
</dbReference>
<evidence type="ECO:0000259" key="3">
    <source>
        <dbReference type="SMART" id="SM00922"/>
    </source>
</evidence>
<evidence type="ECO:0000256" key="1">
    <source>
        <dbReference type="ARBA" id="ARBA00008031"/>
    </source>
</evidence>
<dbReference type="SFLD" id="SFLDS00001">
    <property type="entry name" value="Enolase"/>
    <property type="match status" value="1"/>
</dbReference>
<keyword evidence="5" id="KW-1185">Reference proteome</keyword>
<dbReference type="PANTHER" id="PTHR48080:SF3">
    <property type="entry name" value="ENOLASE SUPERFAMILY MEMBER DDB_G0284701"/>
    <property type="match status" value="1"/>
</dbReference>
<comment type="caution">
    <text evidence="4">The sequence shown here is derived from an EMBL/GenBank/DDBJ whole genome shotgun (WGS) entry which is preliminary data.</text>
</comment>
<dbReference type="InterPro" id="IPR036849">
    <property type="entry name" value="Enolase-like_C_sf"/>
</dbReference>
<organism evidence="4 5">
    <name type="scientific">Rahnella perminowiae</name>
    <dbReference type="NCBI Taxonomy" id="2816244"/>
    <lineage>
        <taxon>Bacteria</taxon>
        <taxon>Pseudomonadati</taxon>
        <taxon>Pseudomonadota</taxon>
        <taxon>Gammaproteobacteria</taxon>
        <taxon>Enterobacterales</taxon>
        <taxon>Yersiniaceae</taxon>
        <taxon>Rahnella</taxon>
    </lineage>
</organism>
<dbReference type="Gene3D" id="3.20.20.120">
    <property type="entry name" value="Enolase-like C-terminal domain"/>
    <property type="match status" value="1"/>
</dbReference>
<dbReference type="SMART" id="SM00922">
    <property type="entry name" value="MR_MLE"/>
    <property type="match status" value="1"/>
</dbReference>
<dbReference type="Pfam" id="PF13378">
    <property type="entry name" value="MR_MLE_C"/>
    <property type="match status" value="1"/>
</dbReference>
<dbReference type="SUPFAM" id="SSF54826">
    <property type="entry name" value="Enolase N-terminal domain-like"/>
    <property type="match status" value="1"/>
</dbReference>
<gene>
    <name evidence="4" type="ORF">J1786_11960</name>
</gene>
<dbReference type="InterPro" id="IPR029065">
    <property type="entry name" value="Enolase_C-like"/>
</dbReference>
<dbReference type="InterPro" id="IPR013341">
    <property type="entry name" value="Mandelate_racemase_N_dom"/>
</dbReference>
<evidence type="ECO:0000256" key="2">
    <source>
        <dbReference type="ARBA" id="ARBA00022723"/>
    </source>
</evidence>
<sequence length="366" mass="39627">MKIVRISGFAVKYTVRNGGFRLSGGRKFTEFPSLILRIDTDEGISGWGEHASSAQYMVALHSGAIGALSEIGPELIGADPRQLKVIHNIMDRAVKGHQYAKTAVDIACWDIAGKAAGLPIADLLGGIQQKEFPMLKMAVMDEPEIMAASCLKLADEGFRTVQIKIGNDWRADVERVEACLEVAPKLDRLVVDANANYMPHEALSLLNALGPRDFILEQPCRTLEDNLSVRRRITQPMVLDESLDSIDAVFRAHKEDGFDLAMLKLSRFGGILPLSLVRDCCVAWNRPVTIEDMAGGGIIAAASAHLAASTPASHLAAGSFCTAYVEQTYTLGDWPQGAIGRLPSDNPGLGIDVDLEALGEPIFIYE</sequence>
<dbReference type="InterPro" id="IPR013342">
    <property type="entry name" value="Mandelate_racemase_C"/>
</dbReference>
<reference evidence="4 5" key="1">
    <citation type="submission" date="2021-03" db="EMBL/GenBank/DDBJ databases">
        <title>Five novel Rahnella species.</title>
        <authorList>
            <person name="Brady C."/>
            <person name="Asselin J."/>
            <person name="Beer S."/>
            <person name="Bruberg M.B."/>
            <person name="Crampton B."/>
            <person name="Venter S."/>
            <person name="Arnold D."/>
            <person name="Denman S."/>
        </authorList>
    </citation>
    <scope>NUCLEOTIDE SEQUENCE [LARGE SCALE GENOMIC DNA]</scope>
    <source>
        <strain evidence="4 5">L72c</strain>
    </source>
</reference>
<dbReference type="EMBL" id="JAFMOU010000067">
    <property type="protein sequence ID" value="MBU9835519.1"/>
    <property type="molecule type" value="Genomic_DNA"/>
</dbReference>
<accession>A0ABS6L1R3</accession>
<dbReference type="RefSeq" id="WP_049132097.1">
    <property type="nucleotide sequence ID" value="NZ_JAFMOS010000374.1"/>
</dbReference>
<keyword evidence="2" id="KW-0479">Metal-binding</keyword>
<dbReference type="Proteomes" id="UP000699865">
    <property type="component" value="Unassembled WGS sequence"/>
</dbReference>
<protein>
    <submittedName>
        <fullName evidence="4">Mandelate racemase/muconate lactonizing enzyme family protein</fullName>
    </submittedName>
</protein>
<feature type="domain" description="Mandelate racemase/muconate lactonizing enzyme C-terminal" evidence="3">
    <location>
        <begin position="143"/>
        <end position="236"/>
    </location>
</feature>
<dbReference type="SFLD" id="SFLDG00180">
    <property type="entry name" value="muconate_cycloisomerase"/>
    <property type="match status" value="1"/>
</dbReference>
<dbReference type="InterPro" id="IPR034593">
    <property type="entry name" value="DgoD-like"/>
</dbReference>